<sequence length="460" mass="51616">MANISPGISTLTRIAEILAIAGGMLVAHRIHPIGDPASLAISALLGAIVYSFAAELTGAYGELRLRPFIIEARRVLGAWILTFLCLVLISWALRSTAAFSRLQIGLWIVIGAAMLLGSRWSIRALLRVHRRRGRNQRHAVLIGAGNLARQWVQTINAYPELGIRPVAAFDDDPAKIGGTCEGVPVLERCAQAVRYVNEHRVPMVFVALPLRAEERMHFVLGQFLNSPANIYIIPDIFTFELMNLNAFQVGGTPVIALSASPMSKRKVILKRAEDLLLGTLALIVASPLMLLIALVIKLTSPGPVFFRQRRHGLDGEEIRVWKFRTMRVTEDGREFRQAVKNDCRVTPFGAVLRRTSLDELPQLFNVLDGSMSLVGPRPHPVAQNESFRRLLPGYIWRLKIKPGITGWAQVNGWRGETDTVEKMEQRMLHDLHYIENWTLSFDIWILWMTIRRGFVNTNAY</sequence>
<dbReference type="NCBIfam" id="TIGR03025">
    <property type="entry name" value="EPS_sugtrans"/>
    <property type="match status" value="1"/>
</dbReference>
<feature type="transmembrane region" description="Helical" evidence="7">
    <location>
        <begin position="75"/>
        <end position="92"/>
    </location>
</feature>
<dbReference type="AlphaFoldDB" id="C7LVX2"/>
<dbReference type="eggNOG" id="COG2148">
    <property type="taxonomic scope" value="Bacteria"/>
</dbReference>
<gene>
    <name evidence="9" type="ordered locus">Dbac_1698</name>
</gene>
<proteinExistence type="inferred from homology"/>
<dbReference type="InterPro" id="IPR003362">
    <property type="entry name" value="Bact_transf"/>
</dbReference>
<dbReference type="Pfam" id="PF13727">
    <property type="entry name" value="CoA_binding_3"/>
    <property type="match status" value="1"/>
</dbReference>
<evidence type="ECO:0000256" key="5">
    <source>
        <dbReference type="ARBA" id="ARBA00022989"/>
    </source>
</evidence>
<keyword evidence="4 7" id="KW-0812">Transmembrane</keyword>
<dbReference type="HOGENOM" id="CLU_024920_0_1_7"/>
<evidence type="ECO:0000256" key="3">
    <source>
        <dbReference type="ARBA" id="ARBA00022679"/>
    </source>
</evidence>
<dbReference type="EMBL" id="CP001629">
    <property type="protein sequence ID" value="ACU89790.1"/>
    <property type="molecule type" value="Genomic_DNA"/>
</dbReference>
<dbReference type="Gene3D" id="3.40.50.720">
    <property type="entry name" value="NAD(P)-binding Rossmann-like Domain"/>
    <property type="match status" value="1"/>
</dbReference>
<dbReference type="Proteomes" id="UP000002216">
    <property type="component" value="Chromosome"/>
</dbReference>
<dbReference type="eggNOG" id="COG1086">
    <property type="taxonomic scope" value="Bacteria"/>
</dbReference>
<dbReference type="NCBIfam" id="TIGR03023">
    <property type="entry name" value="WcaJ_sugtrans"/>
    <property type="match status" value="1"/>
</dbReference>
<evidence type="ECO:0000256" key="7">
    <source>
        <dbReference type="SAM" id="Phobius"/>
    </source>
</evidence>
<name>C7LVX2_DESBD</name>
<dbReference type="InterPro" id="IPR017475">
    <property type="entry name" value="EPS_sugar_tfrase"/>
</dbReference>
<keyword evidence="5 7" id="KW-1133">Transmembrane helix</keyword>
<feature type="transmembrane region" description="Helical" evidence="7">
    <location>
        <begin position="104"/>
        <end position="122"/>
    </location>
</feature>
<evidence type="ECO:0000256" key="4">
    <source>
        <dbReference type="ARBA" id="ARBA00022692"/>
    </source>
</evidence>
<accession>C7LVX2</accession>
<protein>
    <submittedName>
        <fullName evidence="9">Undecaprenyl-phosphate glucose phosphotransferase</fullName>
    </submittedName>
</protein>
<dbReference type="InterPro" id="IPR017473">
    <property type="entry name" value="Undecaprenyl-P_gluc_Ptfrase"/>
</dbReference>
<evidence type="ECO:0000313" key="9">
    <source>
        <dbReference type="EMBL" id="ACU89790.1"/>
    </source>
</evidence>
<dbReference type="Pfam" id="PF02397">
    <property type="entry name" value="Bac_transf"/>
    <property type="match status" value="1"/>
</dbReference>
<evidence type="ECO:0000259" key="8">
    <source>
        <dbReference type="Pfam" id="PF02397"/>
    </source>
</evidence>
<dbReference type="STRING" id="525897.Dbac_1698"/>
<dbReference type="KEGG" id="dba:Dbac_1698"/>
<evidence type="ECO:0000313" key="10">
    <source>
        <dbReference type="Proteomes" id="UP000002216"/>
    </source>
</evidence>
<evidence type="ECO:0000256" key="2">
    <source>
        <dbReference type="ARBA" id="ARBA00006464"/>
    </source>
</evidence>
<reference evidence="9 10" key="1">
    <citation type="journal article" date="2009" name="Stand. Genomic Sci.">
        <title>Complete genome sequence of Desulfomicrobium baculatum type strain (X).</title>
        <authorList>
            <person name="Copeland A."/>
            <person name="Spring S."/>
            <person name="Goker M."/>
            <person name="Schneider S."/>
            <person name="Lapidus A."/>
            <person name="Del Rio T.G."/>
            <person name="Tice H."/>
            <person name="Cheng J.F."/>
            <person name="Chen F."/>
            <person name="Nolan M."/>
            <person name="Bruce D."/>
            <person name="Goodwin L."/>
            <person name="Pitluck S."/>
            <person name="Ivanova N."/>
            <person name="Mavrommatis K."/>
            <person name="Ovchinnikova G."/>
            <person name="Pati A."/>
            <person name="Chen A."/>
            <person name="Palaniappan K."/>
            <person name="Land M."/>
            <person name="Hauser L."/>
            <person name="Chang Y.J."/>
            <person name="Jeffries C.C."/>
            <person name="Meincke L."/>
            <person name="Sims D."/>
            <person name="Brettin T."/>
            <person name="Detter J.C."/>
            <person name="Han C."/>
            <person name="Chain P."/>
            <person name="Bristow J."/>
            <person name="Eisen J.A."/>
            <person name="Markowitz V."/>
            <person name="Hugenholtz P."/>
            <person name="Kyrpides N.C."/>
            <person name="Klenk H.P."/>
            <person name="Lucas S."/>
        </authorList>
    </citation>
    <scope>NUCLEOTIDE SEQUENCE [LARGE SCALE GENOMIC DNA]</scope>
    <source>
        <strain evidence="10">DSM 4028 / VKM B-1378 / X</strain>
    </source>
</reference>
<feature type="transmembrane region" description="Helical" evidence="7">
    <location>
        <begin position="275"/>
        <end position="296"/>
    </location>
</feature>
<evidence type="ECO:0000256" key="1">
    <source>
        <dbReference type="ARBA" id="ARBA00004141"/>
    </source>
</evidence>
<feature type="domain" description="Bacterial sugar transferase" evidence="8">
    <location>
        <begin position="270"/>
        <end position="452"/>
    </location>
</feature>
<evidence type="ECO:0000256" key="6">
    <source>
        <dbReference type="ARBA" id="ARBA00023136"/>
    </source>
</evidence>
<comment type="subcellular location">
    <subcellularLocation>
        <location evidence="1">Membrane</location>
        <topology evidence="1">Multi-pass membrane protein</topology>
    </subcellularLocation>
</comment>
<dbReference type="PANTHER" id="PTHR30576">
    <property type="entry name" value="COLANIC BIOSYNTHESIS UDP-GLUCOSE LIPID CARRIER TRANSFERASE"/>
    <property type="match status" value="1"/>
</dbReference>
<dbReference type="GO" id="GO:0016020">
    <property type="term" value="C:membrane"/>
    <property type="evidence" value="ECO:0007669"/>
    <property type="project" value="UniProtKB-SubCell"/>
</dbReference>
<comment type="similarity">
    <text evidence="2">Belongs to the bacterial sugar transferase family.</text>
</comment>
<keyword evidence="10" id="KW-1185">Reference proteome</keyword>
<keyword evidence="3 9" id="KW-0808">Transferase</keyword>
<dbReference type="RefSeq" id="WP_015773881.1">
    <property type="nucleotide sequence ID" value="NC_013173.1"/>
</dbReference>
<organism evidence="9 10">
    <name type="scientific">Desulfomicrobium baculatum (strain DSM 4028 / VKM B-1378 / X)</name>
    <name type="common">Desulfovibrio baculatus</name>
    <dbReference type="NCBI Taxonomy" id="525897"/>
    <lineage>
        <taxon>Bacteria</taxon>
        <taxon>Pseudomonadati</taxon>
        <taxon>Thermodesulfobacteriota</taxon>
        <taxon>Desulfovibrionia</taxon>
        <taxon>Desulfovibrionales</taxon>
        <taxon>Desulfomicrobiaceae</taxon>
        <taxon>Desulfomicrobium</taxon>
    </lineage>
</organism>
<feature type="transmembrane region" description="Helical" evidence="7">
    <location>
        <begin position="37"/>
        <end position="54"/>
    </location>
</feature>
<feature type="transmembrane region" description="Helical" evidence="7">
    <location>
        <begin position="12"/>
        <end position="31"/>
    </location>
</feature>
<dbReference type="InterPro" id="IPR036291">
    <property type="entry name" value="NAD(P)-bd_dom_sf"/>
</dbReference>
<dbReference type="PANTHER" id="PTHR30576:SF0">
    <property type="entry name" value="UNDECAPRENYL-PHOSPHATE N-ACETYLGALACTOSAMINYL 1-PHOSPHATE TRANSFERASE-RELATED"/>
    <property type="match status" value="1"/>
</dbReference>
<dbReference type="GO" id="GO:0016780">
    <property type="term" value="F:phosphotransferase activity, for other substituted phosphate groups"/>
    <property type="evidence" value="ECO:0007669"/>
    <property type="project" value="TreeGrafter"/>
</dbReference>
<dbReference type="SUPFAM" id="SSF51735">
    <property type="entry name" value="NAD(P)-binding Rossmann-fold domains"/>
    <property type="match status" value="1"/>
</dbReference>
<keyword evidence="6 7" id="KW-0472">Membrane</keyword>